<organism evidence="5 6">
    <name type="scientific">Phanerochaete sordida</name>
    <dbReference type="NCBI Taxonomy" id="48140"/>
    <lineage>
        <taxon>Eukaryota</taxon>
        <taxon>Fungi</taxon>
        <taxon>Dikarya</taxon>
        <taxon>Basidiomycota</taxon>
        <taxon>Agaricomycotina</taxon>
        <taxon>Agaricomycetes</taxon>
        <taxon>Polyporales</taxon>
        <taxon>Phanerochaetaceae</taxon>
        <taxon>Phanerochaete</taxon>
    </lineage>
</organism>
<feature type="compositionally biased region" description="Pro residues" evidence="1">
    <location>
        <begin position="141"/>
        <end position="155"/>
    </location>
</feature>
<keyword evidence="2" id="KW-1133">Transmembrane helix</keyword>
<feature type="domain" description="FAS1" evidence="4">
    <location>
        <begin position="32"/>
        <end position="210"/>
    </location>
</feature>
<dbReference type="GO" id="GO:0000329">
    <property type="term" value="C:fungal-type vacuole membrane"/>
    <property type="evidence" value="ECO:0007669"/>
    <property type="project" value="TreeGrafter"/>
</dbReference>
<gene>
    <name evidence="5" type="ORF">PsYK624_037230</name>
</gene>
<dbReference type="PANTHER" id="PTHR10900">
    <property type="entry name" value="PERIOSTIN-RELATED"/>
    <property type="match status" value="1"/>
</dbReference>
<keyword evidence="3" id="KW-0732">Signal</keyword>
<dbReference type="GO" id="GO:0005615">
    <property type="term" value="C:extracellular space"/>
    <property type="evidence" value="ECO:0007669"/>
    <property type="project" value="TreeGrafter"/>
</dbReference>
<dbReference type="SMART" id="SM00554">
    <property type="entry name" value="FAS1"/>
    <property type="match status" value="5"/>
</dbReference>
<comment type="caution">
    <text evidence="5">The sequence shown here is derived from an EMBL/GenBank/DDBJ whole genome shotgun (WGS) entry which is preliminary data.</text>
</comment>
<evidence type="ECO:0000259" key="4">
    <source>
        <dbReference type="PROSITE" id="PS50213"/>
    </source>
</evidence>
<reference evidence="5 6" key="1">
    <citation type="submission" date="2021-08" db="EMBL/GenBank/DDBJ databases">
        <title>Draft Genome Sequence of Phanerochaete sordida strain YK-624.</title>
        <authorList>
            <person name="Mori T."/>
            <person name="Dohra H."/>
            <person name="Suzuki T."/>
            <person name="Kawagishi H."/>
            <person name="Hirai H."/>
        </authorList>
    </citation>
    <scope>NUCLEOTIDE SEQUENCE [LARGE SCALE GENOMIC DNA]</scope>
    <source>
        <strain evidence="5 6">YK-624</strain>
    </source>
</reference>
<proteinExistence type="predicted"/>
<dbReference type="Gene3D" id="2.30.180.10">
    <property type="entry name" value="FAS1 domain"/>
    <property type="match status" value="5"/>
</dbReference>
<dbReference type="AlphaFoldDB" id="A0A9P3L9Z6"/>
<dbReference type="InterPro" id="IPR050904">
    <property type="entry name" value="Adhesion/Biosynth-related"/>
</dbReference>
<dbReference type="Pfam" id="PF02469">
    <property type="entry name" value="Fasciclin"/>
    <property type="match status" value="5"/>
</dbReference>
<feature type="chain" id="PRO_5040479880" evidence="3">
    <location>
        <begin position="20"/>
        <end position="893"/>
    </location>
</feature>
<feature type="signal peptide" evidence="3">
    <location>
        <begin position="1"/>
        <end position="19"/>
    </location>
</feature>
<feature type="domain" description="FAS1" evidence="4">
    <location>
        <begin position="213"/>
        <end position="350"/>
    </location>
</feature>
<dbReference type="InterPro" id="IPR000782">
    <property type="entry name" value="FAS1_domain"/>
</dbReference>
<keyword evidence="6" id="KW-1185">Reference proteome</keyword>
<dbReference type="PROSITE" id="PS50213">
    <property type="entry name" value="FAS1"/>
    <property type="match status" value="4"/>
</dbReference>
<name>A0A9P3L9Z6_9APHY</name>
<feature type="domain" description="FAS1" evidence="4">
    <location>
        <begin position="356"/>
        <end position="498"/>
    </location>
</feature>
<feature type="transmembrane region" description="Helical" evidence="2">
    <location>
        <begin position="845"/>
        <end position="867"/>
    </location>
</feature>
<feature type="domain" description="FAS1" evidence="4">
    <location>
        <begin position="501"/>
        <end position="647"/>
    </location>
</feature>
<dbReference type="SUPFAM" id="SSF82153">
    <property type="entry name" value="FAS1 domain"/>
    <property type="match status" value="5"/>
</dbReference>
<dbReference type="Proteomes" id="UP000703269">
    <property type="component" value="Unassembled WGS sequence"/>
</dbReference>
<protein>
    <submittedName>
        <fullName evidence="5">Fasciclin domain-containing protein</fullName>
    </submittedName>
</protein>
<dbReference type="InterPro" id="IPR036378">
    <property type="entry name" value="FAS1_dom_sf"/>
</dbReference>
<feature type="region of interest" description="Disordered" evidence="1">
    <location>
        <begin position="134"/>
        <end position="172"/>
    </location>
</feature>
<keyword evidence="2" id="KW-0812">Transmembrane</keyword>
<dbReference type="GO" id="GO:0016236">
    <property type="term" value="P:macroautophagy"/>
    <property type="evidence" value="ECO:0007669"/>
    <property type="project" value="TreeGrafter"/>
</dbReference>
<sequence>MRLLSLPLSLLALLPAAYSSQVSFQTNVSISSTNIVDVLSADPDYSSLLGLLQRAKLIPTLNKLNATTLFAPTNKAIKRHAKTNALWSSAFEGDSALRDNIQEKLRQELFYHMLNYTFSPMPQDSEPAVLKTMHYPRKPTEPPSQDPPPSPPWMPLPGGTLGGEPQRLRAASRNDAPWAGVDAFGKGGVKVSKEVVNASNGVVIGIDDVLEVPPDLATVVLHHPSLSYLRNILTPELVELLNSTSEMTLFLPVDKAWEALPPYERLYLESKFATDDLTRIVNMHATEKTAKQVYYSESFSSSPNLTTIDGQVLEVRRNEGDGKTKISSAELVEPDIYASNGVVHTISELLVPPDALQFTPEKYLLVLNCTSFVSLLHSVNLTSLINDTDAHWTILAPRDDIIDILGDDGLPPPGSEELKKMLQYHFIPGKKTREKLKSGMLLETALEEVGLDGGRQVLSVDVSEGVDDKGSIAFGGAGIIGEPVSINNTLIYFVTRPLTPPIDPLATAVPTLDLSIFLSAIFSTSMAEKLKTTPRTTFLMPHNGAFKRLGALVTTHLLTASSKVDLENVIQHHVISGVEYARSLVNGSQRTYATLEGSDLHVERKKAKDNSTVMLSASGGWVDMHSLLYPRDTLTETGVIHEISDVMLPRSVNLTIGKLMRAAKGTNMISLITKAGLEWILNGTAPPEGTPWADMGLDSAGWTVLCPPDEAFKGLDLKELYADPEKTRDLVLQHLVPVQRPSQPPSEDAFVAVVNENRPLVMDDSATYTTLLTTTSESLYSDVVFRVLEDKGTVVGIKGARGADGKNDWAHVTAWGRSTIDGGSGGVVQIDALLLPYYPSPWVRYGGPIAVGVVGTLLNIVFFYAVWRFWKRDTTEATYEPVGGFGQDHEEDE</sequence>
<evidence type="ECO:0000256" key="1">
    <source>
        <dbReference type="SAM" id="MobiDB-lite"/>
    </source>
</evidence>
<evidence type="ECO:0000313" key="6">
    <source>
        <dbReference type="Proteomes" id="UP000703269"/>
    </source>
</evidence>
<dbReference type="EMBL" id="BPQB01000007">
    <property type="protein sequence ID" value="GJE87640.1"/>
    <property type="molecule type" value="Genomic_DNA"/>
</dbReference>
<dbReference type="PANTHER" id="PTHR10900:SF77">
    <property type="entry name" value="FI19380P1"/>
    <property type="match status" value="1"/>
</dbReference>
<accession>A0A9P3L9Z6</accession>
<keyword evidence="2" id="KW-0472">Membrane</keyword>
<evidence type="ECO:0000256" key="2">
    <source>
        <dbReference type="SAM" id="Phobius"/>
    </source>
</evidence>
<evidence type="ECO:0000313" key="5">
    <source>
        <dbReference type="EMBL" id="GJE87640.1"/>
    </source>
</evidence>
<dbReference type="OrthoDB" id="14252at2759"/>
<evidence type="ECO:0000256" key="3">
    <source>
        <dbReference type="SAM" id="SignalP"/>
    </source>
</evidence>